<dbReference type="InterPro" id="IPR039538">
    <property type="entry name" value="BetI_C"/>
</dbReference>
<dbReference type="InterPro" id="IPR001647">
    <property type="entry name" value="HTH_TetR"/>
</dbReference>
<dbReference type="PRINTS" id="PR00455">
    <property type="entry name" value="HTHTETR"/>
</dbReference>
<evidence type="ECO:0000256" key="1">
    <source>
        <dbReference type="ARBA" id="ARBA00022491"/>
    </source>
</evidence>
<comment type="caution">
    <text evidence="7">The sequence shown here is derived from an EMBL/GenBank/DDBJ whole genome shotgun (WGS) entry which is preliminary data.</text>
</comment>
<feature type="DNA-binding region" description="H-T-H motif" evidence="5">
    <location>
        <begin position="39"/>
        <end position="58"/>
    </location>
</feature>
<reference evidence="7 8" key="1">
    <citation type="submission" date="2019-02" db="EMBL/GenBank/DDBJ databases">
        <title>Genomic Encyclopedia of Type Strains, Phase IV (KMG-IV): sequencing the most valuable type-strain genomes for metagenomic binning, comparative biology and taxonomic classification.</title>
        <authorList>
            <person name="Goeker M."/>
        </authorList>
    </citation>
    <scope>NUCLEOTIDE SEQUENCE [LARGE SCALE GENOMIC DNA]</scope>
    <source>
        <strain evidence="7 8">DSM 101727</strain>
    </source>
</reference>
<evidence type="ECO:0000313" key="8">
    <source>
        <dbReference type="Proteomes" id="UP000294257"/>
    </source>
</evidence>
<evidence type="ECO:0000256" key="5">
    <source>
        <dbReference type="PROSITE-ProRule" id="PRU00335"/>
    </source>
</evidence>
<dbReference type="SUPFAM" id="SSF46689">
    <property type="entry name" value="Homeodomain-like"/>
    <property type="match status" value="1"/>
</dbReference>
<accession>A0A4Q7L6C5</accession>
<dbReference type="AlphaFoldDB" id="A0A4Q7L6C5"/>
<gene>
    <name evidence="7" type="ORF">EV193_101767</name>
</gene>
<dbReference type="PANTHER" id="PTHR30055:SF228">
    <property type="entry name" value="TRANSCRIPTIONAL REGULATOR-RELATED"/>
    <property type="match status" value="1"/>
</dbReference>
<proteinExistence type="predicted"/>
<feature type="domain" description="HTH tetR-type" evidence="6">
    <location>
        <begin position="16"/>
        <end position="76"/>
    </location>
</feature>
<evidence type="ECO:0000256" key="3">
    <source>
        <dbReference type="ARBA" id="ARBA00023125"/>
    </source>
</evidence>
<dbReference type="InterPro" id="IPR036271">
    <property type="entry name" value="Tet_transcr_reg_TetR-rel_C_sf"/>
</dbReference>
<dbReference type="PANTHER" id="PTHR30055">
    <property type="entry name" value="HTH-TYPE TRANSCRIPTIONAL REGULATOR RUTR"/>
    <property type="match status" value="1"/>
</dbReference>
<dbReference type="GO" id="GO:0000976">
    <property type="term" value="F:transcription cis-regulatory region binding"/>
    <property type="evidence" value="ECO:0007669"/>
    <property type="project" value="TreeGrafter"/>
</dbReference>
<evidence type="ECO:0000256" key="2">
    <source>
        <dbReference type="ARBA" id="ARBA00023015"/>
    </source>
</evidence>
<dbReference type="GO" id="GO:0003700">
    <property type="term" value="F:DNA-binding transcription factor activity"/>
    <property type="evidence" value="ECO:0007669"/>
    <property type="project" value="TreeGrafter"/>
</dbReference>
<dbReference type="Gene3D" id="1.10.357.10">
    <property type="entry name" value="Tetracycline Repressor, domain 2"/>
    <property type="match status" value="1"/>
</dbReference>
<keyword evidence="1" id="KW-0678">Repressor</keyword>
<dbReference type="PROSITE" id="PS50977">
    <property type="entry name" value="HTH_TETR_2"/>
    <property type="match status" value="1"/>
</dbReference>
<dbReference type="Proteomes" id="UP000294257">
    <property type="component" value="Unassembled WGS sequence"/>
</dbReference>
<dbReference type="InterPro" id="IPR050109">
    <property type="entry name" value="HTH-type_TetR-like_transc_reg"/>
</dbReference>
<dbReference type="Pfam" id="PF13977">
    <property type="entry name" value="TetR_C_6"/>
    <property type="match status" value="1"/>
</dbReference>
<dbReference type="EMBL" id="SGWQ01000001">
    <property type="protein sequence ID" value="RZS44887.1"/>
    <property type="molecule type" value="Genomic_DNA"/>
</dbReference>
<evidence type="ECO:0000256" key="4">
    <source>
        <dbReference type="ARBA" id="ARBA00023163"/>
    </source>
</evidence>
<keyword evidence="8" id="KW-1185">Reference proteome</keyword>
<evidence type="ECO:0000313" key="7">
    <source>
        <dbReference type="EMBL" id="RZS44887.1"/>
    </source>
</evidence>
<sequence length="210" mass="22568">MADEHSPVRGVGAAHDQRRRDILEAVFSIVDSAGADQVSIRHVAEAAGVSVGRVQHYFPSKDALLTEAFAAINDLGTRRVQERLAAEGATDDPRRALHAILAELIPHTDEDRTLFRVAQAFETYALTRPSLKDRVTEGYDQLAALLALLLRSATGEHATEGSLRPEAHALLALAIGLSGLTLTGNLTPREAGRIVTTHLDDAIAKLSSTR</sequence>
<protein>
    <submittedName>
        <fullName evidence="7">TetR family transcriptional regulator</fullName>
    </submittedName>
</protein>
<dbReference type="InterPro" id="IPR009057">
    <property type="entry name" value="Homeodomain-like_sf"/>
</dbReference>
<dbReference type="OrthoDB" id="9816296at2"/>
<dbReference type="RefSeq" id="WP_130342509.1">
    <property type="nucleotide sequence ID" value="NZ_SGWQ01000001.1"/>
</dbReference>
<keyword evidence="4" id="KW-0804">Transcription</keyword>
<name>A0A4Q7L6C5_9PSEU</name>
<dbReference type="Pfam" id="PF00440">
    <property type="entry name" value="TetR_N"/>
    <property type="match status" value="1"/>
</dbReference>
<dbReference type="SUPFAM" id="SSF48498">
    <property type="entry name" value="Tetracyclin repressor-like, C-terminal domain"/>
    <property type="match status" value="1"/>
</dbReference>
<keyword evidence="2" id="KW-0805">Transcription regulation</keyword>
<evidence type="ECO:0000259" key="6">
    <source>
        <dbReference type="PROSITE" id="PS50977"/>
    </source>
</evidence>
<organism evidence="7 8">
    <name type="scientific">Herbihabitans rhizosphaerae</name>
    <dbReference type="NCBI Taxonomy" id="1872711"/>
    <lineage>
        <taxon>Bacteria</taxon>
        <taxon>Bacillati</taxon>
        <taxon>Actinomycetota</taxon>
        <taxon>Actinomycetes</taxon>
        <taxon>Pseudonocardiales</taxon>
        <taxon>Pseudonocardiaceae</taxon>
        <taxon>Herbihabitans</taxon>
    </lineage>
</organism>
<keyword evidence="3 5" id="KW-0238">DNA-binding</keyword>